<dbReference type="Proteomes" id="UP001162483">
    <property type="component" value="Unassembled WGS sequence"/>
</dbReference>
<name>A0ABN9E726_9NEOB</name>
<protein>
    <submittedName>
        <fullName evidence="1">Uncharacterized protein</fullName>
    </submittedName>
</protein>
<accession>A0ABN9E726</accession>
<sequence>MCDKFGMNILCSVLCPSEYLENALHVFFMMKKGSGQHWELKELKKISHANAYKCDLSLKR</sequence>
<proteinExistence type="predicted"/>
<evidence type="ECO:0000313" key="1">
    <source>
        <dbReference type="EMBL" id="CAI9580691.1"/>
    </source>
</evidence>
<keyword evidence="2" id="KW-1185">Reference proteome</keyword>
<reference evidence="1" key="1">
    <citation type="submission" date="2023-05" db="EMBL/GenBank/DDBJ databases">
        <authorList>
            <person name="Stuckert A."/>
        </authorList>
    </citation>
    <scope>NUCLEOTIDE SEQUENCE</scope>
</reference>
<comment type="caution">
    <text evidence="1">The sequence shown here is derived from an EMBL/GenBank/DDBJ whole genome shotgun (WGS) entry which is preliminary data.</text>
</comment>
<evidence type="ECO:0000313" key="2">
    <source>
        <dbReference type="Proteomes" id="UP001162483"/>
    </source>
</evidence>
<organism evidence="1 2">
    <name type="scientific">Staurois parvus</name>
    <dbReference type="NCBI Taxonomy" id="386267"/>
    <lineage>
        <taxon>Eukaryota</taxon>
        <taxon>Metazoa</taxon>
        <taxon>Chordata</taxon>
        <taxon>Craniata</taxon>
        <taxon>Vertebrata</taxon>
        <taxon>Euteleostomi</taxon>
        <taxon>Amphibia</taxon>
        <taxon>Batrachia</taxon>
        <taxon>Anura</taxon>
        <taxon>Neobatrachia</taxon>
        <taxon>Ranoidea</taxon>
        <taxon>Ranidae</taxon>
        <taxon>Staurois</taxon>
    </lineage>
</organism>
<dbReference type="EMBL" id="CATNWA010015208">
    <property type="protein sequence ID" value="CAI9580691.1"/>
    <property type="molecule type" value="Genomic_DNA"/>
</dbReference>
<gene>
    <name evidence="1" type="ORF">SPARVUS_LOCUS9331674</name>
</gene>